<sequence length="71" mass="8492">MALTHCTVSIRCLYVFTSIILALFYWSFNTWFYINLHVYRPITFIIRRIQSKPSHCSHILQASKFKLILLL</sequence>
<keyword evidence="1" id="KW-1133">Transmembrane helix</keyword>
<dbReference type="EnsemblPlants" id="Solyc12g042100.2.1">
    <property type="protein sequence ID" value="Solyc12g042100.2.1"/>
    <property type="gene ID" value="Solyc12g042100.2"/>
</dbReference>
<dbReference type="Gramene" id="Solyc12g042100.2.1">
    <property type="protein sequence ID" value="Solyc12g042100.2.1"/>
    <property type="gene ID" value="Solyc12g042100.2"/>
</dbReference>
<organism evidence="2">
    <name type="scientific">Solanum lycopersicum</name>
    <name type="common">Tomato</name>
    <name type="synonym">Lycopersicon esculentum</name>
    <dbReference type="NCBI Taxonomy" id="4081"/>
    <lineage>
        <taxon>Eukaryota</taxon>
        <taxon>Viridiplantae</taxon>
        <taxon>Streptophyta</taxon>
        <taxon>Embryophyta</taxon>
        <taxon>Tracheophyta</taxon>
        <taxon>Spermatophyta</taxon>
        <taxon>Magnoliopsida</taxon>
        <taxon>eudicotyledons</taxon>
        <taxon>Gunneridae</taxon>
        <taxon>Pentapetalae</taxon>
        <taxon>asterids</taxon>
        <taxon>lamiids</taxon>
        <taxon>Solanales</taxon>
        <taxon>Solanaceae</taxon>
        <taxon>Solanoideae</taxon>
        <taxon>Solaneae</taxon>
        <taxon>Solanum</taxon>
        <taxon>Solanum subgen. Lycopersicon</taxon>
    </lineage>
</organism>
<accession>A0A3Q7JVV3</accession>
<protein>
    <submittedName>
        <fullName evidence="2">Uncharacterized protein</fullName>
    </submittedName>
</protein>
<proteinExistence type="predicted"/>
<keyword evidence="1" id="KW-0812">Transmembrane</keyword>
<evidence type="ECO:0000313" key="2">
    <source>
        <dbReference type="EnsemblPlants" id="Solyc12g042100.2.1"/>
    </source>
</evidence>
<keyword evidence="1" id="KW-0472">Membrane</keyword>
<dbReference type="InParanoid" id="A0A3Q7JVV3"/>
<reference evidence="2" key="1">
    <citation type="journal article" date="2012" name="Nature">
        <title>The tomato genome sequence provides insights into fleshy fruit evolution.</title>
        <authorList>
            <consortium name="Tomato Genome Consortium"/>
        </authorList>
    </citation>
    <scope>NUCLEOTIDE SEQUENCE [LARGE SCALE GENOMIC DNA]</scope>
    <source>
        <strain evidence="2">cv. Heinz 1706</strain>
    </source>
</reference>
<dbReference type="AlphaFoldDB" id="A0A3Q7JVV3"/>
<dbReference type="PaxDb" id="4081-Solyc12g042100.1.1"/>
<evidence type="ECO:0000313" key="3">
    <source>
        <dbReference type="Proteomes" id="UP000004994"/>
    </source>
</evidence>
<dbReference type="Proteomes" id="UP000004994">
    <property type="component" value="Chromosome 12"/>
</dbReference>
<keyword evidence="3" id="KW-1185">Reference proteome</keyword>
<reference evidence="2" key="2">
    <citation type="submission" date="2019-01" db="UniProtKB">
        <authorList>
            <consortium name="EnsemblPlants"/>
        </authorList>
    </citation>
    <scope>IDENTIFICATION</scope>
    <source>
        <strain evidence="2">cv. Heinz 1706</strain>
    </source>
</reference>
<evidence type="ECO:0000256" key="1">
    <source>
        <dbReference type="SAM" id="Phobius"/>
    </source>
</evidence>
<feature type="transmembrane region" description="Helical" evidence="1">
    <location>
        <begin position="12"/>
        <end position="34"/>
    </location>
</feature>
<name>A0A3Q7JVV3_SOLLC</name>